<comment type="caution">
    <text evidence="1">The sequence shown here is derived from an EMBL/GenBank/DDBJ whole genome shotgun (WGS) entry which is preliminary data.</text>
</comment>
<dbReference type="OrthoDB" id="2444313at2759"/>
<dbReference type="AlphaFoldDB" id="A0A8H4AUJ8"/>
<evidence type="ECO:0008006" key="3">
    <source>
        <dbReference type="Google" id="ProtNLM"/>
    </source>
</evidence>
<keyword evidence="2" id="KW-1185">Reference proteome</keyword>
<reference evidence="1 2" key="1">
    <citation type="journal article" date="2019" name="Environ. Microbiol.">
        <title>At the nexus of three kingdoms: the genome of the mycorrhizal fungus Gigaspora margarita provides insights into plant, endobacterial and fungal interactions.</title>
        <authorList>
            <person name="Venice F."/>
            <person name="Ghignone S."/>
            <person name="Salvioli di Fossalunga A."/>
            <person name="Amselem J."/>
            <person name="Novero M."/>
            <person name="Xianan X."/>
            <person name="Sedzielewska Toro K."/>
            <person name="Morin E."/>
            <person name="Lipzen A."/>
            <person name="Grigoriev I.V."/>
            <person name="Henrissat B."/>
            <person name="Martin F.M."/>
            <person name="Bonfante P."/>
        </authorList>
    </citation>
    <scope>NUCLEOTIDE SEQUENCE [LARGE SCALE GENOMIC DNA]</scope>
    <source>
        <strain evidence="1 2">BEG34</strain>
    </source>
</reference>
<dbReference type="EMBL" id="WTPW01000213">
    <property type="protein sequence ID" value="KAF0534184.1"/>
    <property type="molecule type" value="Genomic_DNA"/>
</dbReference>
<dbReference type="InterPro" id="IPR036236">
    <property type="entry name" value="Znf_C2H2_sf"/>
</dbReference>
<accession>A0A8H4AUJ8</accession>
<evidence type="ECO:0000313" key="1">
    <source>
        <dbReference type="EMBL" id="KAF0534184.1"/>
    </source>
</evidence>
<protein>
    <recommendedName>
        <fullName evidence="3">BED-type domain-containing protein</fullName>
    </recommendedName>
</protein>
<gene>
    <name evidence="1" type="ORF">F8M41_010106</name>
</gene>
<organism evidence="1 2">
    <name type="scientific">Gigaspora margarita</name>
    <dbReference type="NCBI Taxonomy" id="4874"/>
    <lineage>
        <taxon>Eukaryota</taxon>
        <taxon>Fungi</taxon>
        <taxon>Fungi incertae sedis</taxon>
        <taxon>Mucoromycota</taxon>
        <taxon>Glomeromycotina</taxon>
        <taxon>Glomeromycetes</taxon>
        <taxon>Diversisporales</taxon>
        <taxon>Gigasporaceae</taxon>
        <taxon>Gigaspora</taxon>
    </lineage>
</organism>
<sequence length="97" mass="11228">MEDENSQFLLSQLFDKLIVNSVNPKNWIWKYFKVENVFETSHINSKYGICNVNNESGKRCNAQFKVLGRSTSNLIYHLLRSHGIAQDGSREDNADNF</sequence>
<evidence type="ECO:0000313" key="2">
    <source>
        <dbReference type="Proteomes" id="UP000439903"/>
    </source>
</evidence>
<dbReference type="SUPFAM" id="SSF57667">
    <property type="entry name" value="beta-beta-alpha zinc fingers"/>
    <property type="match status" value="1"/>
</dbReference>
<dbReference type="Proteomes" id="UP000439903">
    <property type="component" value="Unassembled WGS sequence"/>
</dbReference>
<proteinExistence type="predicted"/>
<name>A0A8H4AUJ8_GIGMA</name>